<protein>
    <submittedName>
        <fullName evidence="1">Uncharacterized protein</fullName>
    </submittedName>
</protein>
<evidence type="ECO:0000313" key="1">
    <source>
        <dbReference type="EMBL" id="KGO79871.1"/>
    </source>
</evidence>
<proteinExistence type="predicted"/>
<reference evidence="1 2" key="1">
    <citation type="submission" date="2013-09" db="EMBL/GenBank/DDBJ databases">
        <authorList>
            <person name="Zeng Z."/>
            <person name="Chen C."/>
        </authorList>
    </citation>
    <scope>NUCLEOTIDE SEQUENCE [LARGE SCALE GENOMIC DNA]</scope>
    <source>
        <strain evidence="1 2">F44-8</strain>
    </source>
</reference>
<gene>
    <name evidence="1" type="ORF">Q763_11735</name>
</gene>
<organism evidence="1 2">
    <name type="scientific">Flavobacterium beibuense F44-8</name>
    <dbReference type="NCBI Taxonomy" id="1406840"/>
    <lineage>
        <taxon>Bacteria</taxon>
        <taxon>Pseudomonadati</taxon>
        <taxon>Bacteroidota</taxon>
        <taxon>Flavobacteriia</taxon>
        <taxon>Flavobacteriales</taxon>
        <taxon>Flavobacteriaceae</taxon>
        <taxon>Flavobacterium</taxon>
    </lineage>
</organism>
<dbReference type="RefSeq" id="WP_035134406.1">
    <property type="nucleotide sequence ID" value="NZ_JRLV01000014.1"/>
</dbReference>
<dbReference type="AlphaFoldDB" id="A0A0A2LKR8"/>
<evidence type="ECO:0000313" key="2">
    <source>
        <dbReference type="Proteomes" id="UP000030129"/>
    </source>
</evidence>
<accession>A0A0A2LKR8</accession>
<dbReference type="Proteomes" id="UP000030129">
    <property type="component" value="Unassembled WGS sequence"/>
</dbReference>
<comment type="caution">
    <text evidence="1">The sequence shown here is derived from an EMBL/GenBank/DDBJ whole genome shotgun (WGS) entry which is preliminary data.</text>
</comment>
<name>A0A0A2LKR8_9FLAO</name>
<keyword evidence="2" id="KW-1185">Reference proteome</keyword>
<dbReference type="STRING" id="1406840.Q763_11735"/>
<dbReference type="EMBL" id="JRLV01000014">
    <property type="protein sequence ID" value="KGO79871.1"/>
    <property type="molecule type" value="Genomic_DNA"/>
</dbReference>
<sequence length="93" mass="11113">MKTMNEITNEINNYTSIIKNTFPEFYEKLAETPLFLSYEEQDNTITDYKRYLSFLKSQLTELVKIYELRKHENDIKQTKSTVTSKIKKKPPLL</sequence>